<accession>A0A2Y9TUC5</accession>
<evidence type="ECO:0000313" key="2">
    <source>
        <dbReference type="EMBL" id="AWH87263.1"/>
    </source>
</evidence>
<protein>
    <submittedName>
        <fullName evidence="2">Uncharacterized protein</fullName>
    </submittedName>
</protein>
<reference evidence="2 3" key="1">
    <citation type="journal article" date="2019" name="Int. J. Syst. Evol. Microbiol.">
        <title>Limnobaculum parvum gen. nov., sp. nov., isolated from a freshwater lake.</title>
        <authorList>
            <person name="Baek C."/>
            <person name="Shin S.K."/>
            <person name="Yi H."/>
        </authorList>
    </citation>
    <scope>NUCLEOTIDE SEQUENCE [LARGE SCALE GENOMIC DNA]</scope>
    <source>
        <strain evidence="2 3">HYN0051</strain>
    </source>
</reference>
<evidence type="ECO:0000256" key="1">
    <source>
        <dbReference type="SAM" id="Phobius"/>
    </source>
</evidence>
<proteinExistence type="predicted"/>
<dbReference type="EMBL" id="CP029185">
    <property type="protein sequence ID" value="AWH87263.1"/>
    <property type="molecule type" value="Genomic_DNA"/>
</dbReference>
<keyword evidence="3" id="KW-1185">Reference proteome</keyword>
<organism evidence="2 3">
    <name type="scientific">Limnobaculum parvum</name>
    <dbReference type="NCBI Taxonomy" id="2172103"/>
    <lineage>
        <taxon>Bacteria</taxon>
        <taxon>Pseudomonadati</taxon>
        <taxon>Pseudomonadota</taxon>
        <taxon>Gammaproteobacteria</taxon>
        <taxon>Enterobacterales</taxon>
        <taxon>Budviciaceae</taxon>
        <taxon>Limnobaculum</taxon>
    </lineage>
</organism>
<evidence type="ECO:0000313" key="3">
    <source>
        <dbReference type="Proteomes" id="UP000244908"/>
    </source>
</evidence>
<keyword evidence="1" id="KW-0472">Membrane</keyword>
<keyword evidence="1" id="KW-0812">Transmembrane</keyword>
<feature type="transmembrane region" description="Helical" evidence="1">
    <location>
        <begin position="52"/>
        <end position="71"/>
    </location>
</feature>
<dbReference type="Proteomes" id="UP000244908">
    <property type="component" value="Chromosome"/>
</dbReference>
<gene>
    <name evidence="2" type="ORF">HYN51_01030</name>
</gene>
<keyword evidence="1" id="KW-1133">Transmembrane helix</keyword>
<sequence length="178" mass="20635">MEIRAGFMESYRGVITAFTLLILIGFIGLFIYELFGFFYELIYTHSHRVGEMYFGIISFTLMLLGVSYFFVRYGRYISRFEVFTLRHMRVRFNRITRQVHIQQPSYCGGNLTLRWEDIICDVADGGKPVAGEEDIGGMGFPNVLAWHPYRTGLPFGVVVAIGKKMMSQQNLLDEWELQ</sequence>
<dbReference type="AlphaFoldDB" id="A0A2Y9TUC5"/>
<dbReference type="KEGG" id="lpv:HYN51_01030"/>
<feature type="transmembrane region" description="Helical" evidence="1">
    <location>
        <begin position="12"/>
        <end position="32"/>
    </location>
</feature>
<name>A0A2Y9TUC5_9GAMM</name>